<feature type="binding site" evidence="4">
    <location>
        <begin position="154"/>
        <end position="162"/>
    </location>
    <ligand>
        <name>ATP</name>
        <dbReference type="ChEBI" id="CHEBI:30616"/>
    </ligand>
</feature>
<sequence>MNEDQLTHQPSVKLAKHELRTALKRKRNHIDADQRKQDAKQACRRAAQLLEELRHEQGRPLTVCAYMPFGPELDIIPLMEACLSSGDQLYIPRTLQDTHTLEWVGWNMSTPFKSGVFGIREPADEAEAVPIHHIMNNTNIVLVPGLGFDRTGGRLGMGAGYYDRFLSLWESAKPIDKPRLLSIIYNEQLVVRVPVEPHDAMIDILVTPSQVIPIKKAGF</sequence>
<dbReference type="RefSeq" id="WP_176228895.1">
    <property type="nucleotide sequence ID" value="NZ_FXAZ01000002.1"/>
</dbReference>
<gene>
    <name evidence="6" type="ORF">SAMN06295960_2197</name>
</gene>
<evidence type="ECO:0000256" key="5">
    <source>
        <dbReference type="RuleBase" id="RU361279"/>
    </source>
</evidence>
<comment type="catalytic activity">
    <reaction evidence="5">
        <text>(6S)-5-formyl-5,6,7,8-tetrahydrofolate + ATP = (6R)-5,10-methenyltetrahydrofolate + ADP + phosphate</text>
        <dbReference type="Rhea" id="RHEA:10488"/>
        <dbReference type="ChEBI" id="CHEBI:30616"/>
        <dbReference type="ChEBI" id="CHEBI:43474"/>
        <dbReference type="ChEBI" id="CHEBI:57455"/>
        <dbReference type="ChEBI" id="CHEBI:57457"/>
        <dbReference type="ChEBI" id="CHEBI:456216"/>
        <dbReference type="EC" id="6.3.3.2"/>
    </reaction>
</comment>
<dbReference type="EC" id="6.3.3.2" evidence="5"/>
<keyword evidence="2 4" id="KW-0547">Nucleotide-binding</keyword>
<dbReference type="InterPro" id="IPR002698">
    <property type="entry name" value="FTHF_cligase"/>
</dbReference>
<organism evidence="6 7">
    <name type="scientific">Paenibacillus aquistagni</name>
    <dbReference type="NCBI Taxonomy" id="1852522"/>
    <lineage>
        <taxon>Bacteria</taxon>
        <taxon>Bacillati</taxon>
        <taxon>Bacillota</taxon>
        <taxon>Bacilli</taxon>
        <taxon>Bacillales</taxon>
        <taxon>Paenibacillaceae</taxon>
        <taxon>Paenibacillus</taxon>
    </lineage>
</organism>
<feature type="binding site" evidence="4">
    <location>
        <position position="72"/>
    </location>
    <ligand>
        <name>substrate</name>
    </ligand>
</feature>
<dbReference type="GO" id="GO:0035999">
    <property type="term" value="P:tetrahydrofolate interconversion"/>
    <property type="evidence" value="ECO:0007669"/>
    <property type="project" value="TreeGrafter"/>
</dbReference>
<dbReference type="NCBIfam" id="TIGR02727">
    <property type="entry name" value="MTHFS_bact"/>
    <property type="match status" value="1"/>
</dbReference>
<dbReference type="PIRSF" id="PIRSF006806">
    <property type="entry name" value="FTHF_cligase"/>
    <property type="match status" value="1"/>
</dbReference>
<dbReference type="GO" id="GO:0030272">
    <property type="term" value="F:5-formyltetrahydrofolate cyclo-ligase activity"/>
    <property type="evidence" value="ECO:0007669"/>
    <property type="project" value="UniProtKB-EC"/>
</dbReference>
<evidence type="ECO:0000256" key="4">
    <source>
        <dbReference type="PIRSR" id="PIRSR006806-1"/>
    </source>
</evidence>
<name>A0A1X7K8S9_9BACL</name>
<feature type="binding site" evidence="4">
    <location>
        <position position="67"/>
    </location>
    <ligand>
        <name>substrate</name>
    </ligand>
</feature>
<evidence type="ECO:0000256" key="3">
    <source>
        <dbReference type="ARBA" id="ARBA00022840"/>
    </source>
</evidence>
<dbReference type="AlphaFoldDB" id="A0A1X7K8S9"/>
<dbReference type="PANTHER" id="PTHR23407:SF1">
    <property type="entry name" value="5-FORMYLTETRAHYDROFOLATE CYCLO-LIGASE"/>
    <property type="match status" value="1"/>
</dbReference>
<dbReference type="GO" id="GO:0009396">
    <property type="term" value="P:folic acid-containing compound biosynthetic process"/>
    <property type="evidence" value="ECO:0007669"/>
    <property type="project" value="TreeGrafter"/>
</dbReference>
<keyword evidence="3 4" id="KW-0067">ATP-binding</keyword>
<dbReference type="SUPFAM" id="SSF100950">
    <property type="entry name" value="NagB/RpiA/CoA transferase-like"/>
    <property type="match status" value="1"/>
</dbReference>
<evidence type="ECO:0000313" key="7">
    <source>
        <dbReference type="Proteomes" id="UP000193834"/>
    </source>
</evidence>
<evidence type="ECO:0000256" key="2">
    <source>
        <dbReference type="ARBA" id="ARBA00022741"/>
    </source>
</evidence>
<dbReference type="PANTHER" id="PTHR23407">
    <property type="entry name" value="ATPASE INHIBITOR/5-FORMYLTETRAHYDROFOLATE CYCLO-LIGASE"/>
    <property type="match status" value="1"/>
</dbReference>
<protein>
    <recommendedName>
        <fullName evidence="5">5-formyltetrahydrofolate cyclo-ligase</fullName>
        <ecNumber evidence="5">6.3.3.2</ecNumber>
    </recommendedName>
</protein>
<keyword evidence="7" id="KW-1185">Reference proteome</keyword>
<reference evidence="6 7" key="1">
    <citation type="submission" date="2017-04" db="EMBL/GenBank/DDBJ databases">
        <authorList>
            <person name="Afonso C.L."/>
            <person name="Miller P.J."/>
            <person name="Scott M.A."/>
            <person name="Spackman E."/>
            <person name="Goraichik I."/>
            <person name="Dimitrov K.M."/>
            <person name="Suarez D.L."/>
            <person name="Swayne D.E."/>
        </authorList>
    </citation>
    <scope>NUCLEOTIDE SEQUENCE [LARGE SCALE GENOMIC DNA]</scope>
    <source>
        <strain evidence="6 7">11</strain>
    </source>
</reference>
<dbReference type="Gene3D" id="3.40.50.10420">
    <property type="entry name" value="NagB/RpiA/CoA transferase-like"/>
    <property type="match status" value="1"/>
</dbReference>
<comment type="cofactor">
    <cofactor evidence="5">
        <name>Mg(2+)</name>
        <dbReference type="ChEBI" id="CHEBI:18420"/>
    </cofactor>
</comment>
<keyword evidence="5" id="KW-0479">Metal-binding</keyword>
<comment type="similarity">
    <text evidence="1 5">Belongs to the 5-formyltetrahydrofolate cyclo-ligase family.</text>
</comment>
<dbReference type="Proteomes" id="UP000193834">
    <property type="component" value="Unassembled WGS sequence"/>
</dbReference>
<feature type="binding site" evidence="4">
    <location>
        <begin position="16"/>
        <end position="20"/>
    </location>
    <ligand>
        <name>ATP</name>
        <dbReference type="ChEBI" id="CHEBI:30616"/>
    </ligand>
</feature>
<proteinExistence type="inferred from homology"/>
<accession>A0A1X7K8S9</accession>
<keyword evidence="6" id="KW-0436">Ligase</keyword>
<dbReference type="Pfam" id="PF01812">
    <property type="entry name" value="5-FTHF_cyc-lig"/>
    <property type="match status" value="1"/>
</dbReference>
<dbReference type="InterPro" id="IPR037171">
    <property type="entry name" value="NagB/RpiA_transferase-like"/>
</dbReference>
<dbReference type="EMBL" id="FXAZ01000002">
    <property type="protein sequence ID" value="SMG37158.1"/>
    <property type="molecule type" value="Genomic_DNA"/>
</dbReference>
<dbReference type="InterPro" id="IPR024185">
    <property type="entry name" value="FTHF_cligase-like_sf"/>
</dbReference>
<evidence type="ECO:0000313" key="6">
    <source>
        <dbReference type="EMBL" id="SMG37158.1"/>
    </source>
</evidence>
<dbReference type="STRING" id="1852522.SAMN06295960_2197"/>
<keyword evidence="5" id="KW-0460">Magnesium</keyword>
<evidence type="ECO:0000256" key="1">
    <source>
        <dbReference type="ARBA" id="ARBA00010638"/>
    </source>
</evidence>
<dbReference type="GO" id="GO:0046872">
    <property type="term" value="F:metal ion binding"/>
    <property type="evidence" value="ECO:0007669"/>
    <property type="project" value="UniProtKB-KW"/>
</dbReference>
<dbReference type="GO" id="GO:0005524">
    <property type="term" value="F:ATP binding"/>
    <property type="evidence" value="ECO:0007669"/>
    <property type="project" value="UniProtKB-KW"/>
</dbReference>